<evidence type="ECO:0000313" key="2">
    <source>
        <dbReference type="Proteomes" id="UP000784294"/>
    </source>
</evidence>
<evidence type="ECO:0000313" key="1">
    <source>
        <dbReference type="EMBL" id="VEL29835.1"/>
    </source>
</evidence>
<dbReference type="AlphaFoldDB" id="A0A3S5FF68"/>
<sequence>MKVLFCDKVKRIKQNSDKLAKLQTLRYIIIMHPDKELDSVKLEMEGRIKILTFSELKVSLGLL</sequence>
<accession>A0A3S5FF68</accession>
<dbReference type="Proteomes" id="UP000784294">
    <property type="component" value="Unassembled WGS sequence"/>
</dbReference>
<proteinExistence type="predicted"/>
<dbReference type="EMBL" id="CAAALY010106644">
    <property type="protein sequence ID" value="VEL29835.1"/>
    <property type="molecule type" value="Genomic_DNA"/>
</dbReference>
<name>A0A3S5FF68_9PLAT</name>
<keyword evidence="2" id="KW-1185">Reference proteome</keyword>
<protein>
    <submittedName>
        <fullName evidence="1">Uncharacterized protein</fullName>
    </submittedName>
</protein>
<comment type="caution">
    <text evidence="1">The sequence shown here is derived from an EMBL/GenBank/DDBJ whole genome shotgun (WGS) entry which is preliminary data.</text>
</comment>
<reference evidence="1" key="1">
    <citation type="submission" date="2018-11" db="EMBL/GenBank/DDBJ databases">
        <authorList>
            <consortium name="Pathogen Informatics"/>
        </authorList>
    </citation>
    <scope>NUCLEOTIDE SEQUENCE</scope>
</reference>
<gene>
    <name evidence="1" type="ORF">PXEA_LOCUS23275</name>
</gene>
<organism evidence="1 2">
    <name type="scientific">Protopolystoma xenopodis</name>
    <dbReference type="NCBI Taxonomy" id="117903"/>
    <lineage>
        <taxon>Eukaryota</taxon>
        <taxon>Metazoa</taxon>
        <taxon>Spiralia</taxon>
        <taxon>Lophotrochozoa</taxon>
        <taxon>Platyhelminthes</taxon>
        <taxon>Monogenea</taxon>
        <taxon>Polyopisthocotylea</taxon>
        <taxon>Polystomatidea</taxon>
        <taxon>Polystomatidae</taxon>
        <taxon>Protopolystoma</taxon>
    </lineage>
</organism>